<evidence type="ECO:0000313" key="5">
    <source>
        <dbReference type="Proteomes" id="UP000186922"/>
    </source>
</evidence>
<feature type="binding site" evidence="2">
    <location>
        <position position="328"/>
    </location>
    <ligand>
        <name>Zn(2+)</name>
        <dbReference type="ChEBI" id="CHEBI:29105"/>
    </ligand>
</feature>
<dbReference type="Pfam" id="PF05147">
    <property type="entry name" value="LANC_like"/>
    <property type="match status" value="1"/>
</dbReference>
<evidence type="ECO:0000256" key="1">
    <source>
        <dbReference type="ARBA" id="ARBA00007179"/>
    </source>
</evidence>
<accession>A0A1D1URJ5</accession>
<keyword evidence="2" id="KW-0479">Metal-binding</keyword>
<sequence length="406" mass="45844">MSESRSIRNEEEDYSPAAASRFITDDGELQEDFKKDLETEISRLCIKLEKKADEMSRSDSTVYTGHPGIAFLYMHLYKNVPTFQKFKYLKTALSHVEPFLSNIKLRKPSFVCGEAGVLAVSAVLLNQLNMKEKAEDCVKNLLKFHREVSDIDDKMCDEVLYGRAGYLFSLLYVKTHYDSGAVSSAAIESVIEAIITSGKGLALEEKSDLPLSYKWHNKHYLGAAHGMCGILYMLLQTRRELIEEYLDTLIKPTIDGLMSLRFPSGNYPSSYSNNSDKLVQWCHGATGFVLLLCKAYEVFDEQKYLDAAHDAADCVWDRGLLRKGYGLCHGVAGNGYAFLELFRTTRDTKYLYRAIKFGQFCMDYGQHNCRTPDRPASLFEGLAGTIYYLTDLLNAKRAAFPGFTVS</sequence>
<dbReference type="CDD" id="cd04794">
    <property type="entry name" value="euk_LANCL"/>
    <property type="match status" value="1"/>
</dbReference>
<keyword evidence="5" id="KW-1185">Reference proteome</keyword>
<organism evidence="4 5">
    <name type="scientific">Ramazzottius varieornatus</name>
    <name type="common">Water bear</name>
    <name type="synonym">Tardigrade</name>
    <dbReference type="NCBI Taxonomy" id="947166"/>
    <lineage>
        <taxon>Eukaryota</taxon>
        <taxon>Metazoa</taxon>
        <taxon>Ecdysozoa</taxon>
        <taxon>Tardigrada</taxon>
        <taxon>Eutardigrada</taxon>
        <taxon>Parachela</taxon>
        <taxon>Hypsibioidea</taxon>
        <taxon>Ramazzottiidae</taxon>
        <taxon>Ramazzottius</taxon>
    </lineage>
</organism>
<dbReference type="AlphaFoldDB" id="A0A1D1URJ5"/>
<dbReference type="Proteomes" id="UP000186922">
    <property type="component" value="Unassembled WGS sequence"/>
</dbReference>
<feature type="binding site" evidence="2">
    <location>
        <position position="282"/>
    </location>
    <ligand>
        <name>Zn(2+)</name>
        <dbReference type="ChEBI" id="CHEBI:29105"/>
    </ligand>
</feature>
<proteinExistence type="inferred from homology"/>
<dbReference type="Gene3D" id="1.50.10.10">
    <property type="match status" value="1"/>
</dbReference>
<evidence type="ECO:0000256" key="3">
    <source>
        <dbReference type="SAM" id="MobiDB-lite"/>
    </source>
</evidence>
<comment type="caution">
    <text evidence="4">The sequence shown here is derived from an EMBL/GenBank/DDBJ whole genome shotgun (WGS) entry which is preliminary data.</text>
</comment>
<dbReference type="OrthoDB" id="10257263at2759"/>
<reference evidence="4 5" key="1">
    <citation type="journal article" date="2016" name="Nat. Commun.">
        <title>Extremotolerant tardigrade genome and improved radiotolerance of human cultured cells by tardigrade-unique protein.</title>
        <authorList>
            <person name="Hashimoto T."/>
            <person name="Horikawa D.D."/>
            <person name="Saito Y."/>
            <person name="Kuwahara H."/>
            <person name="Kozuka-Hata H."/>
            <person name="Shin-I T."/>
            <person name="Minakuchi Y."/>
            <person name="Ohishi K."/>
            <person name="Motoyama A."/>
            <person name="Aizu T."/>
            <person name="Enomoto A."/>
            <person name="Kondo K."/>
            <person name="Tanaka S."/>
            <person name="Hara Y."/>
            <person name="Koshikawa S."/>
            <person name="Sagara H."/>
            <person name="Miura T."/>
            <person name="Yokobori S."/>
            <person name="Miyagawa K."/>
            <person name="Suzuki Y."/>
            <person name="Kubo T."/>
            <person name="Oyama M."/>
            <person name="Kohara Y."/>
            <person name="Fujiyama A."/>
            <person name="Arakawa K."/>
            <person name="Katayama T."/>
            <person name="Toyoda A."/>
            <person name="Kunieda T."/>
        </authorList>
    </citation>
    <scope>NUCLEOTIDE SEQUENCE [LARGE SCALE GENOMIC DNA]</scope>
    <source>
        <strain evidence="4 5">YOKOZUNA-1</strain>
    </source>
</reference>
<dbReference type="InterPro" id="IPR007822">
    <property type="entry name" value="LANC-like"/>
</dbReference>
<dbReference type="PANTHER" id="PTHR12736:SF21">
    <property type="entry name" value="LANC-LIKE PROTEIN 2"/>
    <property type="match status" value="1"/>
</dbReference>
<keyword evidence="2" id="KW-0862">Zinc</keyword>
<dbReference type="PANTHER" id="PTHR12736">
    <property type="entry name" value="LANC-LIKE PROTEIN"/>
    <property type="match status" value="1"/>
</dbReference>
<dbReference type="PRINTS" id="PR01951">
    <property type="entry name" value="LANCEUKARYTE"/>
</dbReference>
<evidence type="ECO:0000256" key="2">
    <source>
        <dbReference type="PIRSR" id="PIRSR607822-1"/>
    </source>
</evidence>
<evidence type="ECO:0008006" key="6">
    <source>
        <dbReference type="Google" id="ProtNLM"/>
    </source>
</evidence>
<dbReference type="EMBL" id="BDGG01000002">
    <property type="protein sequence ID" value="GAU91160.1"/>
    <property type="molecule type" value="Genomic_DNA"/>
</dbReference>
<dbReference type="GO" id="GO:0046872">
    <property type="term" value="F:metal ion binding"/>
    <property type="evidence" value="ECO:0007669"/>
    <property type="project" value="UniProtKB-KW"/>
</dbReference>
<gene>
    <name evidence="4" type="primary">RvY_03471-1</name>
    <name evidence="4" type="synonym">RvY_03471.1</name>
    <name evidence="4" type="ORF">RvY_03471</name>
</gene>
<dbReference type="InterPro" id="IPR012341">
    <property type="entry name" value="6hp_glycosidase-like_sf"/>
</dbReference>
<feature type="region of interest" description="Disordered" evidence="3">
    <location>
        <begin position="1"/>
        <end position="23"/>
    </location>
</feature>
<evidence type="ECO:0000313" key="4">
    <source>
        <dbReference type="EMBL" id="GAU91160.1"/>
    </source>
</evidence>
<dbReference type="SMART" id="SM01260">
    <property type="entry name" value="LANC_like"/>
    <property type="match status" value="1"/>
</dbReference>
<protein>
    <recommendedName>
        <fullName evidence="6">LanC-like protein 2</fullName>
    </recommendedName>
</protein>
<dbReference type="GO" id="GO:0005886">
    <property type="term" value="C:plasma membrane"/>
    <property type="evidence" value="ECO:0007669"/>
    <property type="project" value="TreeGrafter"/>
</dbReference>
<feature type="binding site" evidence="2">
    <location>
        <position position="329"/>
    </location>
    <ligand>
        <name>Zn(2+)</name>
        <dbReference type="ChEBI" id="CHEBI:29105"/>
    </ligand>
</feature>
<name>A0A1D1URJ5_RAMVA</name>
<dbReference type="GO" id="GO:0031179">
    <property type="term" value="P:peptide modification"/>
    <property type="evidence" value="ECO:0007669"/>
    <property type="project" value="InterPro"/>
</dbReference>
<dbReference type="SUPFAM" id="SSF158745">
    <property type="entry name" value="LanC-like"/>
    <property type="match status" value="1"/>
</dbReference>
<dbReference type="InterPro" id="IPR020464">
    <property type="entry name" value="LanC-like_prot_euk"/>
</dbReference>
<comment type="similarity">
    <text evidence="1">Belongs to the LanC-like protein family.</text>
</comment>
<dbReference type="GO" id="GO:0005975">
    <property type="term" value="P:carbohydrate metabolic process"/>
    <property type="evidence" value="ECO:0007669"/>
    <property type="project" value="InterPro"/>
</dbReference>
<dbReference type="PRINTS" id="PR01950">
    <property type="entry name" value="LANCSUPER"/>
</dbReference>